<dbReference type="Gene3D" id="3.30.70.3250">
    <property type="entry name" value="Ribonuclease P, Pop5 subunit"/>
    <property type="match status" value="1"/>
</dbReference>
<dbReference type="STRING" id="349307.Mthe_1366"/>
<dbReference type="GO" id="GO:0005737">
    <property type="term" value="C:cytoplasm"/>
    <property type="evidence" value="ECO:0007669"/>
    <property type="project" value="UniProtKB-SubCell"/>
</dbReference>
<dbReference type="EC" id="3.1.26.5" evidence="2"/>
<evidence type="ECO:0000313" key="4">
    <source>
        <dbReference type="Proteomes" id="UP000000674"/>
    </source>
</evidence>
<comment type="function">
    <text evidence="2">Part of ribonuclease P, a protein complex that generates mature tRNA molecules by cleaving their 5'-ends.</text>
</comment>
<dbReference type="GeneID" id="4462084"/>
<name>A0B8W7_METTP</name>
<dbReference type="AlphaFoldDB" id="A0B8W7"/>
<dbReference type="HAMAP" id="MF_00755">
    <property type="entry name" value="RNase_P_2"/>
    <property type="match status" value="1"/>
</dbReference>
<comment type="similarity">
    <text evidence="2">Belongs to the eukaryotic/archaeal RNase P protein component 2 family.</text>
</comment>
<dbReference type="PANTHER" id="PTHR15441:SF2">
    <property type="entry name" value="RIBONUCLEASE P_MRP PROTEIN SUBUNIT POP5"/>
    <property type="match status" value="1"/>
</dbReference>
<dbReference type="KEGG" id="mtp:Mthe_1366"/>
<dbReference type="PANTHER" id="PTHR15441">
    <property type="entry name" value="RIBONUCLEASE P PROTEIN SUBUNIT P14"/>
    <property type="match status" value="1"/>
</dbReference>
<dbReference type="EMBL" id="CP000477">
    <property type="protein sequence ID" value="ABK15141.1"/>
    <property type="molecule type" value="Genomic_DNA"/>
</dbReference>
<dbReference type="Proteomes" id="UP000000674">
    <property type="component" value="Chromosome"/>
</dbReference>
<organism evidence="3 4">
    <name type="scientific">Methanothrix thermoacetophila (strain DSM 6194 / JCM 14653 / NBRC 101360 / PT)</name>
    <name type="common">Methanosaeta thermophila</name>
    <dbReference type="NCBI Taxonomy" id="349307"/>
    <lineage>
        <taxon>Archaea</taxon>
        <taxon>Methanobacteriati</taxon>
        <taxon>Methanobacteriota</taxon>
        <taxon>Stenosarchaea group</taxon>
        <taxon>Methanomicrobia</taxon>
        <taxon>Methanotrichales</taxon>
        <taxon>Methanotrichaceae</taxon>
        <taxon>Methanothrix</taxon>
    </lineage>
</organism>
<evidence type="ECO:0000313" key="3">
    <source>
        <dbReference type="EMBL" id="ABK15141.1"/>
    </source>
</evidence>
<gene>
    <name evidence="2" type="primary">rnp2</name>
    <name evidence="3" type="ordered locus">Mthe_1366</name>
</gene>
<sequence>MRSRLPVMRDRRRYLVFELESEGHLDARDVSIEIQSSYLSLFGDSGGASPRLISFDGRFGIVRCRNGHVEELRASLATIHAIAGFRAAIRIRGVSGTIKTATEKYIPQSSIKPEEHRRRVDLKGISGVIVSTRGHEIDVSPDDHIEGLDTRYLGLTYFDLEGGCDYADGTSDGV</sequence>
<dbReference type="InterPro" id="IPR038085">
    <property type="entry name" value="Rnp2-like_sf"/>
</dbReference>
<keyword evidence="1 2" id="KW-0819">tRNA processing</keyword>
<dbReference type="HOGENOM" id="CLU_1559470_0_0_2"/>
<dbReference type="OrthoDB" id="19261at2157"/>
<dbReference type="RefSeq" id="WP_011696533.1">
    <property type="nucleotide sequence ID" value="NC_008553.1"/>
</dbReference>
<keyword evidence="2" id="KW-0963">Cytoplasm</keyword>
<dbReference type="GO" id="GO:0004526">
    <property type="term" value="F:ribonuclease P activity"/>
    <property type="evidence" value="ECO:0007669"/>
    <property type="project" value="UniProtKB-UniRule"/>
</dbReference>
<proteinExistence type="inferred from homology"/>
<evidence type="ECO:0000256" key="1">
    <source>
        <dbReference type="ARBA" id="ARBA00022694"/>
    </source>
</evidence>
<accession>A0B8W7</accession>
<dbReference type="SUPFAM" id="SSF160350">
    <property type="entry name" value="Rnp2-like"/>
    <property type="match status" value="1"/>
</dbReference>
<comment type="catalytic activity">
    <reaction evidence="2">
        <text>Endonucleolytic cleavage of RNA, removing 5'-extranucleotides from tRNA precursor.</text>
        <dbReference type="EC" id="3.1.26.5"/>
    </reaction>
</comment>
<dbReference type="Pfam" id="PF01900">
    <property type="entry name" value="RNase_P_Rpp14"/>
    <property type="match status" value="1"/>
</dbReference>
<evidence type="ECO:0000256" key="2">
    <source>
        <dbReference type="HAMAP-Rule" id="MF_00755"/>
    </source>
</evidence>
<protein>
    <recommendedName>
        <fullName evidence="2">Ribonuclease P protein component 2</fullName>
        <shortName evidence="2">RNase P component 2</shortName>
        <ecNumber evidence="2">3.1.26.5</ecNumber>
    </recommendedName>
    <alternativeName>
        <fullName evidence="2">Pop5</fullName>
    </alternativeName>
</protein>
<reference evidence="3 4" key="1">
    <citation type="submission" date="2006-10" db="EMBL/GenBank/DDBJ databases">
        <title>Complete sequence of Methanosaeta thermophila PT.</title>
        <authorList>
            <consortium name="US DOE Joint Genome Institute"/>
            <person name="Copeland A."/>
            <person name="Lucas S."/>
            <person name="Lapidus A."/>
            <person name="Barry K."/>
            <person name="Detter J.C."/>
            <person name="Glavina del Rio T."/>
            <person name="Hammon N."/>
            <person name="Israni S."/>
            <person name="Pitluck S."/>
            <person name="Chain P."/>
            <person name="Malfatti S."/>
            <person name="Shin M."/>
            <person name="Vergez L."/>
            <person name="Schmutz J."/>
            <person name="Larimer F."/>
            <person name="Land M."/>
            <person name="Hauser L."/>
            <person name="Kyrpides N."/>
            <person name="Kim E."/>
            <person name="Smith K.S."/>
            <person name="Ingram-Smith C."/>
            <person name="Richardson P."/>
        </authorList>
    </citation>
    <scope>NUCLEOTIDE SEQUENCE [LARGE SCALE GENOMIC DNA]</scope>
    <source>
        <strain evidence="4">DSM 6194 / JCM 14653 / NBRC 101360 / PT</strain>
    </source>
</reference>
<keyword evidence="2" id="KW-0540">Nuclease</keyword>
<dbReference type="GO" id="GO:0001682">
    <property type="term" value="P:tRNA 5'-leader removal"/>
    <property type="evidence" value="ECO:0007669"/>
    <property type="project" value="UniProtKB-UniRule"/>
</dbReference>
<dbReference type="GO" id="GO:0030677">
    <property type="term" value="C:ribonuclease P complex"/>
    <property type="evidence" value="ECO:0007669"/>
    <property type="project" value="UniProtKB-UniRule"/>
</dbReference>
<comment type="subcellular location">
    <subcellularLocation>
        <location evidence="2">Cytoplasm</location>
    </subcellularLocation>
</comment>
<keyword evidence="4" id="KW-1185">Reference proteome</keyword>
<comment type="subunit">
    <text evidence="2">Consists of a catalytic RNA component and at least 4-5 protein subunits.</text>
</comment>
<dbReference type="InterPro" id="IPR002759">
    <property type="entry name" value="Pop5/Rpp14/Rnp2-like"/>
</dbReference>
<keyword evidence="2" id="KW-0255">Endonuclease</keyword>
<keyword evidence="2 3" id="KW-0378">Hydrolase</keyword>